<proteinExistence type="predicted"/>
<evidence type="ECO:0008006" key="5">
    <source>
        <dbReference type="Google" id="ProtNLM"/>
    </source>
</evidence>
<name>A0A8X7V3J0_BRACI</name>
<evidence type="ECO:0000313" key="2">
    <source>
        <dbReference type="EMBL" id="KAG2302128.1"/>
    </source>
</evidence>
<evidence type="ECO:0000313" key="3">
    <source>
        <dbReference type="EMBL" id="KAG2302130.1"/>
    </source>
</evidence>
<dbReference type="PANTHER" id="PTHR23155">
    <property type="entry name" value="DISEASE RESISTANCE PROTEIN RP"/>
    <property type="match status" value="1"/>
</dbReference>
<dbReference type="InterPro" id="IPR036388">
    <property type="entry name" value="WH-like_DNA-bd_sf"/>
</dbReference>
<keyword evidence="1" id="KW-0611">Plant defense</keyword>
<accession>A0A8X7V3J0</accession>
<dbReference type="Proteomes" id="UP000886595">
    <property type="component" value="Unassembled WGS sequence"/>
</dbReference>
<keyword evidence="4" id="KW-1185">Reference proteome</keyword>
<dbReference type="SUPFAM" id="SSF52058">
    <property type="entry name" value="L domain-like"/>
    <property type="match status" value="1"/>
</dbReference>
<organism evidence="3 4">
    <name type="scientific">Brassica carinata</name>
    <name type="common">Ethiopian mustard</name>
    <name type="synonym">Abyssinian cabbage</name>
    <dbReference type="NCBI Taxonomy" id="52824"/>
    <lineage>
        <taxon>Eukaryota</taxon>
        <taxon>Viridiplantae</taxon>
        <taxon>Streptophyta</taxon>
        <taxon>Embryophyta</taxon>
        <taxon>Tracheophyta</taxon>
        <taxon>Spermatophyta</taxon>
        <taxon>Magnoliopsida</taxon>
        <taxon>eudicotyledons</taxon>
        <taxon>Gunneridae</taxon>
        <taxon>Pentapetalae</taxon>
        <taxon>rosids</taxon>
        <taxon>malvids</taxon>
        <taxon>Brassicales</taxon>
        <taxon>Brassicaceae</taxon>
        <taxon>Brassiceae</taxon>
        <taxon>Brassica</taxon>
    </lineage>
</organism>
<dbReference type="PANTHER" id="PTHR23155:SF1192">
    <property type="entry name" value="DISEASE RESISTANCE PROTEIN RFL1-RELATED"/>
    <property type="match status" value="1"/>
</dbReference>
<dbReference type="AlphaFoldDB" id="A0A8X7V3J0"/>
<dbReference type="InterPro" id="IPR032675">
    <property type="entry name" value="LRR_dom_sf"/>
</dbReference>
<evidence type="ECO:0000313" key="4">
    <source>
        <dbReference type="Proteomes" id="UP000886595"/>
    </source>
</evidence>
<dbReference type="Gene3D" id="3.80.10.10">
    <property type="entry name" value="Ribonuclease Inhibitor"/>
    <property type="match status" value="1"/>
</dbReference>
<dbReference type="OrthoDB" id="736010at2759"/>
<reference evidence="3 4" key="1">
    <citation type="submission" date="2020-02" db="EMBL/GenBank/DDBJ databases">
        <authorList>
            <person name="Ma Q."/>
            <person name="Huang Y."/>
            <person name="Song X."/>
            <person name="Pei D."/>
        </authorList>
    </citation>
    <scope>NUCLEOTIDE SEQUENCE [LARGE SCALE GENOMIC DNA]</scope>
    <source>
        <strain evidence="3">Sxm20200214</strain>
        <tissue evidence="3">Leaf</tissue>
    </source>
</reference>
<gene>
    <name evidence="2" type="ORF">Bca52824_030779</name>
    <name evidence="3" type="ORF">Bca52824_030781</name>
</gene>
<dbReference type="InterPro" id="IPR044974">
    <property type="entry name" value="Disease_R_plants"/>
</dbReference>
<dbReference type="GO" id="GO:0098542">
    <property type="term" value="P:defense response to other organism"/>
    <property type="evidence" value="ECO:0007669"/>
    <property type="project" value="TreeGrafter"/>
</dbReference>
<dbReference type="EMBL" id="JAAMPC010000007">
    <property type="protein sequence ID" value="KAG2302130.1"/>
    <property type="molecule type" value="Genomic_DNA"/>
</dbReference>
<evidence type="ECO:0000256" key="1">
    <source>
        <dbReference type="ARBA" id="ARBA00022821"/>
    </source>
</evidence>
<protein>
    <recommendedName>
        <fullName evidence="5">NB-ARC domain-containing protein</fullName>
    </recommendedName>
</protein>
<sequence length="174" mass="19994">MIDNLPGERIKSCFLYCALFPQYGDIRRQDLVHYWLREGMVSDEITGYEVISDLVGACLLEDESLYCVKMPIIVRVVALWIASDYRRQKKLVVVKGGERIKEMPVVDDWRMVTRMSVSSTQIENIPNSPNCSQLRTLFLQGNDKLRSISGCFFKGMTNLVVLNMSHNRQFFCAA</sequence>
<dbReference type="Gene3D" id="1.10.10.10">
    <property type="entry name" value="Winged helix-like DNA-binding domain superfamily/Winged helix DNA-binding domain"/>
    <property type="match status" value="1"/>
</dbReference>
<comment type="caution">
    <text evidence="3">The sequence shown here is derived from an EMBL/GenBank/DDBJ whole genome shotgun (WGS) entry which is preliminary data.</text>
</comment>
<dbReference type="EMBL" id="JAAMPC010000007">
    <property type="protein sequence ID" value="KAG2302128.1"/>
    <property type="molecule type" value="Genomic_DNA"/>
</dbReference>